<dbReference type="Pfam" id="PF11139">
    <property type="entry name" value="SfLAP"/>
    <property type="match status" value="1"/>
</dbReference>
<proteinExistence type="predicted"/>
<organism evidence="2">
    <name type="scientific">uncultured Woeseiaceae bacterium</name>
    <dbReference type="NCBI Taxonomy" id="1983305"/>
    <lineage>
        <taxon>Bacteria</taxon>
        <taxon>Pseudomonadati</taxon>
        <taxon>Pseudomonadota</taxon>
        <taxon>Gammaproteobacteria</taxon>
        <taxon>Woeseiales</taxon>
        <taxon>Woeseiaceae</taxon>
        <taxon>environmental samples</taxon>
    </lineage>
</organism>
<keyword evidence="1" id="KW-0472">Membrane</keyword>
<accession>A0A7D9H5S6</accession>
<keyword evidence="1" id="KW-1133">Transmembrane helix</keyword>
<sequence>MVELLTKLTPLLLVDVFNPVLFALLVVAIGTNRPIANSTAFLAGHTVSYLVAGIIIALGLNQITDRLNNPLPVDFVIELLIGLLLLWAALASRNGKASEDKNPEGELTPTYCFGYGAIVNFIGVPFALPYFAAVDQILKANLSVELSLWVLAFYNLAYALPFLLVIALVAVTGDSSKPVLDKINNLLVSMVDRFMPVILFLLGFALTADALAYLISGEALW</sequence>
<feature type="transmembrane region" description="Helical" evidence="1">
    <location>
        <begin position="75"/>
        <end position="91"/>
    </location>
</feature>
<feature type="transmembrane region" description="Helical" evidence="1">
    <location>
        <begin position="152"/>
        <end position="173"/>
    </location>
</feature>
<feature type="transmembrane region" description="Helical" evidence="1">
    <location>
        <begin position="42"/>
        <end position="63"/>
    </location>
</feature>
<feature type="transmembrane region" description="Helical" evidence="1">
    <location>
        <begin position="112"/>
        <end position="132"/>
    </location>
</feature>
<protein>
    <submittedName>
        <fullName evidence="2">Uncharacterized protein</fullName>
    </submittedName>
</protein>
<dbReference type="AlphaFoldDB" id="A0A7D9H5S6"/>
<dbReference type="InterPro" id="IPR021315">
    <property type="entry name" value="Gap/Sap"/>
</dbReference>
<feature type="transmembrane region" description="Helical" evidence="1">
    <location>
        <begin position="12"/>
        <end position="30"/>
    </location>
</feature>
<keyword evidence="1" id="KW-0812">Transmembrane</keyword>
<evidence type="ECO:0000313" key="2">
    <source>
        <dbReference type="EMBL" id="VUX55798.1"/>
    </source>
</evidence>
<name>A0A7D9H5S6_9GAMM</name>
<gene>
    <name evidence="2" type="ORF">JTBM06_V1_110027</name>
</gene>
<reference evidence="2" key="1">
    <citation type="submission" date="2019-07" db="EMBL/GenBank/DDBJ databases">
        <authorList>
            <person name="Weber M."/>
            <person name="Kostadinov I."/>
            <person name="Kostadinov D I."/>
        </authorList>
    </citation>
    <scope>NUCLEOTIDE SEQUENCE</scope>
    <source>
        <strain evidence="2">Gfbio:sag-sample-m06:053724c1-46a9-4a36-b237-ea2bf867836b</strain>
    </source>
</reference>
<feature type="transmembrane region" description="Helical" evidence="1">
    <location>
        <begin position="194"/>
        <end position="215"/>
    </location>
</feature>
<evidence type="ECO:0000256" key="1">
    <source>
        <dbReference type="SAM" id="Phobius"/>
    </source>
</evidence>
<dbReference type="EMBL" id="LR633967">
    <property type="protein sequence ID" value="VUX55798.1"/>
    <property type="molecule type" value="Genomic_DNA"/>
</dbReference>